<keyword evidence="5" id="KW-0067">ATP-binding</keyword>
<evidence type="ECO:0000256" key="3">
    <source>
        <dbReference type="ARBA" id="ARBA00022801"/>
    </source>
</evidence>
<name>A0A4P9W6W4_9FUNG</name>
<dbReference type="GO" id="GO:0005524">
    <property type="term" value="F:ATP binding"/>
    <property type="evidence" value="ECO:0007669"/>
    <property type="project" value="UniProtKB-KW"/>
</dbReference>
<dbReference type="OrthoDB" id="10261556at2759"/>
<dbReference type="SUPFAM" id="SSF52540">
    <property type="entry name" value="P-loop containing nucleoside triphosphate hydrolases"/>
    <property type="match status" value="1"/>
</dbReference>
<dbReference type="Pfam" id="PF00270">
    <property type="entry name" value="DEAD"/>
    <property type="match status" value="1"/>
</dbReference>
<dbReference type="GO" id="GO:0005694">
    <property type="term" value="C:chromosome"/>
    <property type="evidence" value="ECO:0007669"/>
    <property type="project" value="TreeGrafter"/>
</dbReference>
<keyword evidence="2" id="KW-0547">Nucleotide-binding</keyword>
<evidence type="ECO:0000256" key="7">
    <source>
        <dbReference type="ARBA" id="ARBA00034808"/>
    </source>
</evidence>
<feature type="domain" description="Helicase C-terminal" evidence="9">
    <location>
        <begin position="241"/>
        <end position="402"/>
    </location>
</feature>
<dbReference type="GO" id="GO:0016787">
    <property type="term" value="F:hydrolase activity"/>
    <property type="evidence" value="ECO:0007669"/>
    <property type="project" value="UniProtKB-KW"/>
</dbReference>
<evidence type="ECO:0000259" key="9">
    <source>
        <dbReference type="PROSITE" id="PS51194"/>
    </source>
</evidence>
<reference evidence="11" key="1">
    <citation type="journal article" date="2018" name="Nat. Microbiol.">
        <title>Leveraging single-cell genomics to expand the fungal tree of life.</title>
        <authorList>
            <person name="Ahrendt S.R."/>
            <person name="Quandt C.A."/>
            <person name="Ciobanu D."/>
            <person name="Clum A."/>
            <person name="Salamov A."/>
            <person name="Andreopoulos B."/>
            <person name="Cheng J.F."/>
            <person name="Woyke T."/>
            <person name="Pelin A."/>
            <person name="Henrissat B."/>
            <person name="Reynolds N.K."/>
            <person name="Benny G.L."/>
            <person name="Smith M.E."/>
            <person name="James T.Y."/>
            <person name="Grigoriev I.V."/>
        </authorList>
    </citation>
    <scope>NUCLEOTIDE SEQUENCE [LARGE SCALE GENOMIC DNA]</scope>
</reference>
<dbReference type="GO" id="GO:0005634">
    <property type="term" value="C:nucleus"/>
    <property type="evidence" value="ECO:0007669"/>
    <property type="project" value="TreeGrafter"/>
</dbReference>
<dbReference type="PROSITE" id="PS51194">
    <property type="entry name" value="HELICASE_CTER"/>
    <property type="match status" value="1"/>
</dbReference>
<dbReference type="GO" id="GO:0000724">
    <property type="term" value="P:double-strand break repair via homologous recombination"/>
    <property type="evidence" value="ECO:0007669"/>
    <property type="project" value="TreeGrafter"/>
</dbReference>
<dbReference type="InterPro" id="IPR011545">
    <property type="entry name" value="DEAD/DEAH_box_helicase_dom"/>
</dbReference>
<keyword evidence="3" id="KW-0378">Hydrolase</keyword>
<dbReference type="InterPro" id="IPR027417">
    <property type="entry name" value="P-loop_NTPase"/>
</dbReference>
<dbReference type="Gene3D" id="3.40.50.300">
    <property type="entry name" value="P-loop containing nucleotide triphosphate hydrolases"/>
    <property type="match status" value="2"/>
</dbReference>
<dbReference type="PANTHER" id="PTHR13710:SF120">
    <property type="entry name" value="BIFUNCTIONAL 3'-5' EXONUCLEASE_ATP-DEPENDENT HELICASE WRN"/>
    <property type="match status" value="1"/>
</dbReference>
<organism evidence="10 11">
    <name type="scientific">Blyttiomyces helicus</name>
    <dbReference type="NCBI Taxonomy" id="388810"/>
    <lineage>
        <taxon>Eukaryota</taxon>
        <taxon>Fungi</taxon>
        <taxon>Fungi incertae sedis</taxon>
        <taxon>Chytridiomycota</taxon>
        <taxon>Chytridiomycota incertae sedis</taxon>
        <taxon>Chytridiomycetes</taxon>
        <taxon>Chytridiomycetes incertae sedis</taxon>
        <taxon>Blyttiomyces</taxon>
    </lineage>
</organism>
<sequence>MLRAPSILRESVAKATGIVRARSILKEVFGFDDFKPGQASVVERLLNGKSSVAIFPTGAGKSICYQLPALCDEREPDGKYSLTLVVSPLIALMKDQVDGLKRRNVAAASLDSSLRGNEDLAVKRALQDGQLRMLYVAPERFNNEAFVSMLLKRRVSLFAVDEAHCISEWGHAFRPDYLKLARFAKECKAERVLCLTATATPQVATDICKSFDVPDEGLIRTGSFRPNLRIKVLPTPTPADRDRRLIEELKSGSGAGIVYVTVQKAAEEVAAKLQEAGFKSEAYHAGMASEDRKRVQERFMSEPDMIIAATIAFGMGVDKADIRRVIHYNIPKSLEGYSQEIGRAGRDGLPSTCTLFLCPDDRYTLEGFIYGDTPSAASLRSLLGEMFQPGARKDDIVITNPYEQQRTHDMRSPTLATVLAQLDLSFGMLRALTPFYSAYKFQPRGEFQLARQTGSVQEAIFRAANIKGNWTWIDVERAAEIARVDRAEVVSVLQSWDSAGDITLKPSQVRNRYRLLHDAPSETELDKFAADLTRRVEQREASEIARLQGVIDWASSGATCLARSLADHFGDAATIPAEGCGQCSWCVGGHKGVAMPTGAESGTGGKRGHDRSYVDEKRVAAVLELIPDRDDPRFLARFAFGSFSPRVTALRLNRHPAFGSMGDHEFRGLFERFTKECQAQGEGEDAGLVSAAEGDVW</sequence>
<dbReference type="Pfam" id="PF00271">
    <property type="entry name" value="Helicase_C"/>
    <property type="match status" value="1"/>
</dbReference>
<evidence type="ECO:0000256" key="5">
    <source>
        <dbReference type="ARBA" id="ARBA00022840"/>
    </source>
</evidence>
<dbReference type="GO" id="GO:0003676">
    <property type="term" value="F:nucleic acid binding"/>
    <property type="evidence" value="ECO:0007669"/>
    <property type="project" value="InterPro"/>
</dbReference>
<dbReference type="NCBIfam" id="TIGR00614">
    <property type="entry name" value="recQ_fam"/>
    <property type="match status" value="1"/>
</dbReference>
<feature type="domain" description="Helicase ATP-binding" evidence="8">
    <location>
        <begin position="42"/>
        <end position="217"/>
    </location>
</feature>
<dbReference type="GO" id="GO:0005737">
    <property type="term" value="C:cytoplasm"/>
    <property type="evidence" value="ECO:0007669"/>
    <property type="project" value="TreeGrafter"/>
</dbReference>
<dbReference type="CDD" id="cd18794">
    <property type="entry name" value="SF2_C_RecQ"/>
    <property type="match status" value="1"/>
</dbReference>
<comment type="similarity">
    <text evidence="1">Belongs to the helicase family. RecQ subfamily.</text>
</comment>
<dbReference type="AlphaFoldDB" id="A0A4P9W6W4"/>
<gene>
    <name evidence="10" type="ORF">BDK51DRAFT_21481</name>
</gene>
<dbReference type="InterPro" id="IPR036388">
    <property type="entry name" value="WH-like_DNA-bd_sf"/>
</dbReference>
<keyword evidence="11" id="KW-1185">Reference proteome</keyword>
<dbReference type="FunFam" id="3.40.50.300:FF:001389">
    <property type="entry name" value="ATP-dependent DNA helicase RecQ"/>
    <property type="match status" value="1"/>
</dbReference>
<dbReference type="Gene3D" id="1.10.10.10">
    <property type="entry name" value="Winged helix-like DNA-binding domain superfamily/Winged helix DNA-binding domain"/>
    <property type="match status" value="1"/>
</dbReference>
<dbReference type="SMART" id="SM00490">
    <property type="entry name" value="HELICc"/>
    <property type="match status" value="1"/>
</dbReference>
<dbReference type="Proteomes" id="UP000269721">
    <property type="component" value="Unassembled WGS sequence"/>
</dbReference>
<dbReference type="GO" id="GO:0009378">
    <property type="term" value="F:four-way junction helicase activity"/>
    <property type="evidence" value="ECO:0007669"/>
    <property type="project" value="TreeGrafter"/>
</dbReference>
<dbReference type="GO" id="GO:0043138">
    <property type="term" value="F:3'-5' DNA helicase activity"/>
    <property type="evidence" value="ECO:0007669"/>
    <property type="project" value="UniProtKB-EC"/>
</dbReference>
<evidence type="ECO:0000313" key="11">
    <source>
        <dbReference type="Proteomes" id="UP000269721"/>
    </source>
</evidence>
<dbReference type="PROSITE" id="PS51192">
    <property type="entry name" value="HELICASE_ATP_BIND_1"/>
    <property type="match status" value="1"/>
</dbReference>
<dbReference type="InterPro" id="IPR004589">
    <property type="entry name" value="DNA_helicase_ATP-dep_RecQ"/>
</dbReference>
<comment type="catalytic activity">
    <reaction evidence="6">
        <text>Couples ATP hydrolysis with the unwinding of duplex DNA by translocating in the 3'-5' direction.</text>
        <dbReference type="EC" id="5.6.2.4"/>
    </reaction>
</comment>
<evidence type="ECO:0000256" key="4">
    <source>
        <dbReference type="ARBA" id="ARBA00022806"/>
    </source>
</evidence>
<dbReference type="EMBL" id="KZ997166">
    <property type="protein sequence ID" value="RKO87772.1"/>
    <property type="molecule type" value="Genomic_DNA"/>
</dbReference>
<dbReference type="SMART" id="SM00487">
    <property type="entry name" value="DEXDc"/>
    <property type="match status" value="1"/>
</dbReference>
<accession>A0A4P9W6W4</accession>
<evidence type="ECO:0000259" key="8">
    <source>
        <dbReference type="PROSITE" id="PS51192"/>
    </source>
</evidence>
<evidence type="ECO:0000256" key="6">
    <source>
        <dbReference type="ARBA" id="ARBA00034617"/>
    </source>
</evidence>
<keyword evidence="4 10" id="KW-0347">Helicase</keyword>
<evidence type="ECO:0000313" key="10">
    <source>
        <dbReference type="EMBL" id="RKO87772.1"/>
    </source>
</evidence>
<dbReference type="InterPro" id="IPR014001">
    <property type="entry name" value="Helicase_ATP-bd"/>
</dbReference>
<proteinExistence type="inferred from homology"/>
<dbReference type="InterPro" id="IPR001650">
    <property type="entry name" value="Helicase_C-like"/>
</dbReference>
<dbReference type="EC" id="5.6.2.4" evidence="7"/>
<dbReference type="PANTHER" id="PTHR13710">
    <property type="entry name" value="DNA HELICASE RECQ FAMILY MEMBER"/>
    <property type="match status" value="1"/>
</dbReference>
<evidence type="ECO:0000256" key="1">
    <source>
        <dbReference type="ARBA" id="ARBA00005446"/>
    </source>
</evidence>
<evidence type="ECO:0000256" key="2">
    <source>
        <dbReference type="ARBA" id="ARBA00022741"/>
    </source>
</evidence>
<protein>
    <recommendedName>
        <fullName evidence="7">DNA 3'-5' helicase</fullName>
        <ecNumber evidence="7">5.6.2.4</ecNumber>
    </recommendedName>
</protein>
<dbReference type="CDD" id="cd18018">
    <property type="entry name" value="DEXHc_RecQ4-like"/>
    <property type="match status" value="1"/>
</dbReference>